<dbReference type="Proteomes" id="UP000321393">
    <property type="component" value="Unassembled WGS sequence"/>
</dbReference>
<evidence type="ECO:0000313" key="4">
    <source>
        <dbReference type="Proteomes" id="UP000321947"/>
    </source>
</evidence>
<dbReference type="AlphaFoldDB" id="A0A5A7UDU0"/>
<name>A0A5A7UDU0_CUCMM</name>
<dbReference type="EMBL" id="SSTE01011134">
    <property type="protein sequence ID" value="KAA0051649.1"/>
    <property type="molecule type" value="Genomic_DNA"/>
</dbReference>
<reference evidence="3 4" key="1">
    <citation type="submission" date="2019-08" db="EMBL/GenBank/DDBJ databases">
        <title>Draft genome sequences of two oriental melons (Cucumis melo L. var makuwa).</title>
        <authorList>
            <person name="Kwon S.-Y."/>
        </authorList>
    </citation>
    <scope>NUCLEOTIDE SEQUENCE [LARGE SCALE GENOMIC DNA]</scope>
    <source>
        <strain evidence="4">cv. Chang Bougi</strain>
        <strain evidence="3">cv. SW 3</strain>
        <tissue evidence="1">Leaf</tissue>
    </source>
</reference>
<evidence type="ECO:0008006" key="5">
    <source>
        <dbReference type="Google" id="ProtNLM"/>
    </source>
</evidence>
<protein>
    <recommendedName>
        <fullName evidence="5">Retrotransposon gag protein</fullName>
    </recommendedName>
</protein>
<gene>
    <name evidence="2" type="ORF">E5676_scaffold234G00650</name>
    <name evidence="1" type="ORF">E6C27_scaffold60G00140</name>
</gene>
<evidence type="ECO:0000313" key="2">
    <source>
        <dbReference type="EMBL" id="TYJ97961.1"/>
    </source>
</evidence>
<evidence type="ECO:0000313" key="1">
    <source>
        <dbReference type="EMBL" id="KAA0051649.1"/>
    </source>
</evidence>
<dbReference type="EMBL" id="SSTD01018505">
    <property type="protein sequence ID" value="TYJ97961.1"/>
    <property type="molecule type" value="Genomic_DNA"/>
</dbReference>
<sequence length="111" mass="13016">MWKPKPIKGKDEDFLRPQRLITLTEFIPRNFLDDHREEVLEVIACHVVSIVEVDNNYASSEEVDNSNEIKQWTFVFDSIKPSTTRSSVFQRLSMVMKEEKTNVQHLLPLVL</sequence>
<accession>A0A5A7UDU0</accession>
<comment type="caution">
    <text evidence="1">The sequence shown here is derived from an EMBL/GenBank/DDBJ whole genome shotgun (WGS) entry which is preliminary data.</text>
</comment>
<dbReference type="Proteomes" id="UP000321947">
    <property type="component" value="Unassembled WGS sequence"/>
</dbReference>
<evidence type="ECO:0000313" key="3">
    <source>
        <dbReference type="Proteomes" id="UP000321393"/>
    </source>
</evidence>
<organism evidence="1 3">
    <name type="scientific">Cucumis melo var. makuwa</name>
    <name type="common">Oriental melon</name>
    <dbReference type="NCBI Taxonomy" id="1194695"/>
    <lineage>
        <taxon>Eukaryota</taxon>
        <taxon>Viridiplantae</taxon>
        <taxon>Streptophyta</taxon>
        <taxon>Embryophyta</taxon>
        <taxon>Tracheophyta</taxon>
        <taxon>Spermatophyta</taxon>
        <taxon>Magnoliopsida</taxon>
        <taxon>eudicotyledons</taxon>
        <taxon>Gunneridae</taxon>
        <taxon>Pentapetalae</taxon>
        <taxon>rosids</taxon>
        <taxon>fabids</taxon>
        <taxon>Cucurbitales</taxon>
        <taxon>Cucurbitaceae</taxon>
        <taxon>Benincaseae</taxon>
        <taxon>Cucumis</taxon>
    </lineage>
</organism>
<proteinExistence type="predicted"/>